<dbReference type="SMART" id="SM00471">
    <property type="entry name" value="HDc"/>
    <property type="match status" value="1"/>
</dbReference>
<dbReference type="PANTHER" id="PTHR33594:SF1">
    <property type="entry name" value="HD_PDEASE DOMAIN-CONTAINING PROTEIN"/>
    <property type="match status" value="1"/>
</dbReference>
<protein>
    <submittedName>
        <fullName evidence="2">HD domain-containing protein</fullName>
    </submittedName>
</protein>
<dbReference type="AlphaFoldDB" id="A0A7C4QXB6"/>
<gene>
    <name evidence="2" type="ORF">ENS64_16015</name>
</gene>
<evidence type="ECO:0000313" key="2">
    <source>
        <dbReference type="EMBL" id="HGT40750.1"/>
    </source>
</evidence>
<dbReference type="EMBL" id="DSVQ01000018">
    <property type="protein sequence ID" value="HGT40750.1"/>
    <property type="molecule type" value="Genomic_DNA"/>
</dbReference>
<dbReference type="PANTHER" id="PTHR33594">
    <property type="entry name" value="SUPERFAMILY HYDROLASE, PUTATIVE (AFU_ORTHOLOGUE AFUA_1G03035)-RELATED"/>
    <property type="match status" value="1"/>
</dbReference>
<feature type="domain" description="HD/PDEase" evidence="1">
    <location>
        <begin position="26"/>
        <end position="142"/>
    </location>
</feature>
<dbReference type="InterPro" id="IPR006674">
    <property type="entry name" value="HD_domain"/>
</dbReference>
<dbReference type="InterPro" id="IPR003607">
    <property type="entry name" value="HD/PDEase_dom"/>
</dbReference>
<reference evidence="2" key="1">
    <citation type="journal article" date="2020" name="mSystems">
        <title>Genome- and Community-Level Interaction Insights into Carbon Utilization and Element Cycling Functions of Hydrothermarchaeota in Hydrothermal Sediment.</title>
        <authorList>
            <person name="Zhou Z."/>
            <person name="Liu Y."/>
            <person name="Xu W."/>
            <person name="Pan J."/>
            <person name="Luo Z.H."/>
            <person name="Li M."/>
        </authorList>
    </citation>
    <scope>NUCLEOTIDE SEQUENCE [LARGE SCALE GENOMIC DNA]</scope>
    <source>
        <strain evidence="2">SpSt-508</strain>
    </source>
</reference>
<proteinExistence type="predicted"/>
<name>A0A7C4QXB6_9PLAN</name>
<dbReference type="Gene3D" id="1.20.58.1910">
    <property type="match status" value="1"/>
</dbReference>
<dbReference type="Pfam" id="PF01966">
    <property type="entry name" value="HD"/>
    <property type="match status" value="1"/>
</dbReference>
<dbReference type="SUPFAM" id="SSF109604">
    <property type="entry name" value="HD-domain/PDEase-like"/>
    <property type="match status" value="1"/>
</dbReference>
<dbReference type="CDD" id="cd00077">
    <property type="entry name" value="HDc"/>
    <property type="match status" value="1"/>
</dbReference>
<comment type="caution">
    <text evidence="2">The sequence shown here is derived from an EMBL/GenBank/DDBJ whole genome shotgun (WGS) entry which is preliminary data.</text>
</comment>
<dbReference type="Gene3D" id="1.10.472.50">
    <property type="entry name" value="HD-domain/PDEase-like"/>
    <property type="match status" value="1"/>
</dbReference>
<evidence type="ECO:0000259" key="1">
    <source>
        <dbReference type="SMART" id="SM00471"/>
    </source>
</evidence>
<sequence>MQTDKTDDDLIARTEDFVRQRLRGDSSGHDWWHVDRVRRTALVLAQAEGADPRLCELAALLHDIADWKFHGGDVAAGPAAARSWLESQAVDPDTIQHVCDIIAGLSFRGAGVATDMPTLEGRCVQDADRLDAIGAIGIARAFAFGGQFGRPLYDPDRPPAWHATFADYQRKSGPTINHFYEKLLLLKDRMQTDTGRRLAEERHRVLEQFLAQFFAEWYGGQSSHQPPGLRGPQP</sequence>
<accession>A0A7C4QXB6</accession>
<organism evidence="2">
    <name type="scientific">Schlesneria paludicola</name>
    <dbReference type="NCBI Taxonomy" id="360056"/>
    <lineage>
        <taxon>Bacteria</taxon>
        <taxon>Pseudomonadati</taxon>
        <taxon>Planctomycetota</taxon>
        <taxon>Planctomycetia</taxon>
        <taxon>Planctomycetales</taxon>
        <taxon>Planctomycetaceae</taxon>
        <taxon>Schlesneria</taxon>
    </lineage>
</organism>